<reference evidence="1" key="1">
    <citation type="submission" date="2022-08" db="UniProtKB">
        <authorList>
            <consortium name="EnsemblMetazoa"/>
        </authorList>
    </citation>
    <scope>IDENTIFICATION</scope>
    <source>
        <strain evidence="1">EBRO</strain>
    </source>
</reference>
<protein>
    <submittedName>
        <fullName evidence="1">Uncharacterized protein</fullName>
    </submittedName>
</protein>
<dbReference type="AlphaFoldDB" id="A0A182ITZ6"/>
<organism evidence="1">
    <name type="scientific">Anopheles atroparvus</name>
    <name type="common">European mosquito</name>
    <dbReference type="NCBI Taxonomy" id="41427"/>
    <lineage>
        <taxon>Eukaryota</taxon>
        <taxon>Metazoa</taxon>
        <taxon>Ecdysozoa</taxon>
        <taxon>Arthropoda</taxon>
        <taxon>Hexapoda</taxon>
        <taxon>Insecta</taxon>
        <taxon>Pterygota</taxon>
        <taxon>Neoptera</taxon>
        <taxon>Endopterygota</taxon>
        <taxon>Diptera</taxon>
        <taxon>Nematocera</taxon>
        <taxon>Culicoidea</taxon>
        <taxon>Culicidae</taxon>
        <taxon>Anophelinae</taxon>
        <taxon>Anopheles</taxon>
    </lineage>
</organism>
<sequence>MSGVRITNGPLARWPLPVASALPFGSSELPLTLLMTVIGGPASPMKMPSPKQAKNARKTVANSRLFIEYSRMCTDRSHRSSFSLPPCVHRSRVATRMNTNS</sequence>
<evidence type="ECO:0000313" key="1">
    <source>
        <dbReference type="EnsemblMetazoa" id="AATE005454-PA.1"/>
    </source>
</evidence>
<accession>A0A182ITZ6</accession>
<dbReference type="EnsemblMetazoa" id="AATE005454-RA">
    <property type="protein sequence ID" value="AATE005454-PA.1"/>
    <property type="gene ID" value="AATE005454"/>
</dbReference>
<name>A0A182ITZ6_ANOAO</name>
<dbReference type="VEuPathDB" id="VectorBase:AATE005454"/>
<proteinExistence type="predicted"/>